<dbReference type="Proteomes" id="UP000031516">
    <property type="component" value="Unassembled WGS sequence"/>
</dbReference>
<evidence type="ECO:0000256" key="1">
    <source>
        <dbReference type="SAM" id="MobiDB-lite"/>
    </source>
</evidence>
<name>A0A0A8L709_9SACH</name>
<accession>A0A0A8L709</accession>
<reference evidence="2 3" key="1">
    <citation type="submission" date="2014-03" db="EMBL/GenBank/DDBJ databases">
        <title>The genome of Kluyveromyces dobzhanskii.</title>
        <authorList>
            <person name="Nystedt B."/>
            <person name="Astrom S."/>
        </authorList>
    </citation>
    <scope>NUCLEOTIDE SEQUENCE [LARGE SCALE GENOMIC DNA]</scope>
    <source>
        <strain evidence="2 3">CBS 2104</strain>
    </source>
</reference>
<proteinExistence type="predicted"/>
<feature type="region of interest" description="Disordered" evidence="1">
    <location>
        <begin position="1"/>
        <end position="22"/>
    </location>
</feature>
<comment type="caution">
    <text evidence="2">The sequence shown here is derived from an EMBL/GenBank/DDBJ whole genome shotgun (WGS) entry which is preliminary data.</text>
</comment>
<gene>
    <name evidence="2" type="ORF">KLDO_g2922</name>
</gene>
<dbReference type="OrthoDB" id="4035094at2759"/>
<keyword evidence="3" id="KW-1185">Reference proteome</keyword>
<organism evidence="2 3">
    <name type="scientific">Kluyveromyces dobzhanskii CBS 2104</name>
    <dbReference type="NCBI Taxonomy" id="1427455"/>
    <lineage>
        <taxon>Eukaryota</taxon>
        <taxon>Fungi</taxon>
        <taxon>Dikarya</taxon>
        <taxon>Ascomycota</taxon>
        <taxon>Saccharomycotina</taxon>
        <taxon>Saccharomycetes</taxon>
        <taxon>Saccharomycetales</taxon>
        <taxon>Saccharomycetaceae</taxon>
        <taxon>Kluyveromyces</taxon>
    </lineage>
</organism>
<sequence length="280" mass="32661">MNNEERAKLERRRSKFSEQRRQELLNDPLKDKSLLSRSTAGNETMIMTKLKKDQTARDQFFCQIQDLARTKDADDELLEHGLRKLREIIVSVYDDQKHDLRFIYSIKDVYSFSIEFYLQKSPVNWTKLASILEAMVQRVSTSADCKVYASALTLYEAIETQQHSRALQKIRENPGHYWDPASCRMLIESCATSNYHQWFCTLSSIPNDSILFKLTTSLPYHDDAVNDMLLTISRAYNQLSMAYLTEFWFHSVPIANLKSSISSRWTISQTNDDVIIKFKN</sequence>
<dbReference type="EMBL" id="CCBQ010000039">
    <property type="protein sequence ID" value="CDO94664.1"/>
    <property type="molecule type" value="Genomic_DNA"/>
</dbReference>
<dbReference type="AlphaFoldDB" id="A0A0A8L709"/>
<protein>
    <submittedName>
        <fullName evidence="2">WGS project CCBQ000000000 data, contig 00014</fullName>
    </submittedName>
</protein>
<evidence type="ECO:0000313" key="2">
    <source>
        <dbReference type="EMBL" id="CDO94664.1"/>
    </source>
</evidence>
<evidence type="ECO:0000313" key="3">
    <source>
        <dbReference type="Proteomes" id="UP000031516"/>
    </source>
</evidence>